<dbReference type="PANTHER" id="PTHR31009">
    <property type="entry name" value="S-ADENOSYL-L-METHIONINE:CARBOXYL METHYLTRANSFERASE FAMILY PROTEIN"/>
    <property type="match status" value="1"/>
</dbReference>
<keyword evidence="7" id="KW-1185">Reference proteome</keyword>
<keyword evidence="2" id="KW-0808">Transferase</keyword>
<accession>A0A9Q0JNY3</accession>
<dbReference type="OrthoDB" id="1821469at2759"/>
<protein>
    <submittedName>
        <fullName evidence="6">Uncharacterized protein</fullName>
    </submittedName>
</protein>
<evidence type="ECO:0000256" key="3">
    <source>
        <dbReference type="ARBA" id="ARBA00022723"/>
    </source>
</evidence>
<name>A0A9Q0JNY3_9ROSI</name>
<dbReference type="InterPro" id="IPR005299">
    <property type="entry name" value="MeTrfase_7"/>
</dbReference>
<dbReference type="SUPFAM" id="SSF53335">
    <property type="entry name" value="S-adenosyl-L-methionine-dependent methyltransferases"/>
    <property type="match status" value="6"/>
</dbReference>
<evidence type="ECO:0000313" key="6">
    <source>
        <dbReference type="EMBL" id="KAJ4847530.1"/>
    </source>
</evidence>
<dbReference type="Gene3D" id="1.10.1200.270">
    <property type="entry name" value="Methyltransferase, alpha-helical capping domain"/>
    <property type="match status" value="6"/>
</dbReference>
<keyword evidence="3" id="KW-0479">Metal-binding</keyword>
<dbReference type="EMBL" id="JAKUCV010001129">
    <property type="protein sequence ID" value="KAJ4847530.1"/>
    <property type="molecule type" value="Genomic_DNA"/>
</dbReference>
<dbReference type="GO" id="GO:0046872">
    <property type="term" value="F:metal ion binding"/>
    <property type="evidence" value="ECO:0007669"/>
    <property type="project" value="UniProtKB-KW"/>
</dbReference>
<proteinExistence type="predicted"/>
<reference evidence="6" key="2">
    <citation type="journal article" date="2023" name="Plants (Basel)">
        <title>Annotation of the Turnera subulata (Passifloraceae) Draft Genome Reveals the S-Locus Evolved after the Divergence of Turneroideae from Passifloroideae in a Stepwise Manner.</title>
        <authorList>
            <person name="Henning P.M."/>
            <person name="Roalson E.H."/>
            <person name="Mir W."/>
            <person name="McCubbin A.G."/>
            <person name="Shore J.S."/>
        </authorList>
    </citation>
    <scope>NUCLEOTIDE SEQUENCE</scope>
    <source>
        <strain evidence="6">F60SS</strain>
    </source>
</reference>
<evidence type="ECO:0000256" key="4">
    <source>
        <dbReference type="ARBA" id="ARBA00022842"/>
    </source>
</evidence>
<dbReference type="Proteomes" id="UP001141552">
    <property type="component" value="Unassembled WGS sequence"/>
</dbReference>
<keyword evidence="4" id="KW-0460">Magnesium</keyword>
<feature type="compositionally biased region" description="Polar residues" evidence="5">
    <location>
        <begin position="1743"/>
        <end position="1758"/>
    </location>
</feature>
<dbReference type="GO" id="GO:0032259">
    <property type="term" value="P:methylation"/>
    <property type="evidence" value="ECO:0007669"/>
    <property type="project" value="UniProtKB-KW"/>
</dbReference>
<reference evidence="6" key="1">
    <citation type="submission" date="2022-02" db="EMBL/GenBank/DDBJ databases">
        <authorList>
            <person name="Henning P.M."/>
            <person name="McCubbin A.G."/>
            <person name="Shore J.S."/>
        </authorList>
    </citation>
    <scope>NUCLEOTIDE SEQUENCE</scope>
    <source>
        <strain evidence="6">F60SS</strain>
        <tissue evidence="6">Leaves</tissue>
    </source>
</reference>
<evidence type="ECO:0000256" key="5">
    <source>
        <dbReference type="SAM" id="MobiDB-lite"/>
    </source>
</evidence>
<evidence type="ECO:0000313" key="7">
    <source>
        <dbReference type="Proteomes" id="UP001141552"/>
    </source>
</evidence>
<gene>
    <name evidence="6" type="ORF">Tsubulata_003954</name>
</gene>
<dbReference type="InterPro" id="IPR042086">
    <property type="entry name" value="MeTrfase_capping"/>
</dbReference>
<keyword evidence="1" id="KW-0489">Methyltransferase</keyword>
<dbReference type="Gene3D" id="3.40.50.150">
    <property type="entry name" value="Vaccinia Virus protein VP39"/>
    <property type="match status" value="6"/>
</dbReference>
<evidence type="ECO:0000256" key="1">
    <source>
        <dbReference type="ARBA" id="ARBA00022603"/>
    </source>
</evidence>
<evidence type="ECO:0000256" key="2">
    <source>
        <dbReference type="ARBA" id="ARBA00022679"/>
    </source>
</evidence>
<dbReference type="Pfam" id="PF03492">
    <property type="entry name" value="Methyltransf_7"/>
    <property type="match status" value="6"/>
</dbReference>
<dbReference type="InterPro" id="IPR029063">
    <property type="entry name" value="SAM-dependent_MTases_sf"/>
</dbReference>
<dbReference type="GO" id="GO:0008168">
    <property type="term" value="F:methyltransferase activity"/>
    <property type="evidence" value="ECO:0007669"/>
    <property type="project" value="UniProtKB-KW"/>
</dbReference>
<organism evidence="6 7">
    <name type="scientific">Turnera subulata</name>
    <dbReference type="NCBI Taxonomy" id="218843"/>
    <lineage>
        <taxon>Eukaryota</taxon>
        <taxon>Viridiplantae</taxon>
        <taxon>Streptophyta</taxon>
        <taxon>Embryophyta</taxon>
        <taxon>Tracheophyta</taxon>
        <taxon>Spermatophyta</taxon>
        <taxon>Magnoliopsida</taxon>
        <taxon>eudicotyledons</taxon>
        <taxon>Gunneridae</taxon>
        <taxon>Pentapetalae</taxon>
        <taxon>rosids</taxon>
        <taxon>fabids</taxon>
        <taxon>Malpighiales</taxon>
        <taxon>Passifloraceae</taxon>
        <taxon>Turnera</taxon>
    </lineage>
</organism>
<feature type="region of interest" description="Disordered" evidence="5">
    <location>
        <begin position="1743"/>
        <end position="1765"/>
    </location>
</feature>
<comment type="caution">
    <text evidence="6">The sequence shown here is derived from an EMBL/GenBank/DDBJ whole genome shotgun (WGS) entry which is preliminary data.</text>
</comment>
<sequence length="2112" mass="236956">MIVKAKLMEMNEPKNAEFNQRQRDMSPECYPMSSGDGPHSYSRNSTIQKKGLEAAKEPVSKAIQDMFEFNNLKICGSSKTLCIADFGCSVGPNTFIATQNITKAVQLKYISQHHQNHLPPLEFQVFFNDHINNDFNTLFRNLHSPLEFFAAGVPGDFRNRLFPKESLHLGHSSYALHWLSRVPEEVVDVNSPAWNKDNIHCTGLSKEVSKAYSGQFQKDLDNFLNARAQELVGGGLMILIIPGLPDGSLSYQTRGSMNYDLLGSCLVDMSKLGLISEEKVKTFSLPVYHPTRKELEALLERNTYFRVERISWLPRHTNSPPSAQSITSFMRATMEREVASKDHGPECVSYPMTSGDGPHSYSQNSTLQKKGLESVKELVNTAIQDTLEFNNLSSCETPKTFCIADFGCSTGPNTFTAMQNIMEAVQAKYNSRNHNHPPLDFQVFFNDHINNDFNTLFRNLPSPLEFYAAGVPGDFHNRLFPKASLNIGHSFFALHWLSRAPEEVMDVNSPAWNKDSIHCTGFSKEVADAYSTQFQKDMDSFLNARAQELVGGGLMILMILGLPDGLLCSQTSVGASYDILGSCLTDMAKLGLISEDKVRAFNLPIYHTTSKELKALLERYTFFSVERIDWQPSYDKNTPLNVQSYTSSVRAFMEELIKQHFGEEIIDSVFERFAEKLAANYLDFLDKHIPAKKGVENAKEMVNKAIQDFLEFNNLNICGNGPKTFCIADFGCSTGPNTFFAVQNIIEAVRLKHPSSEFQVFFNDHPNNDFNTLFRRNLPSPREFFAAGVPGDFHTRLFPKASLHLGHRRKRDVTDRSVPEEVMDVNSPAWNEDSIYCTGYSEEVAKAYSTQFQKDMDNFLNARAQELVGGGLMVLILPGLPDGLLCSQIHLGLGYDHLGSCLKDMAKLGLISQEKVKAFNLPIYHPTSKELEVLLERNTYFRVERIDYLPSNITGTLSVQSVISFMRAIMEELIKQHFGEEILDYVFERLAEKLSADYHNYVKKEMSVGLISEDKVRAFSLPIYHPTSKELKSLLERNTFSVSIYTSSMRAVMEELIKQHGEEIIDSKKGVENAKEMVNKAIQDFLEFNNLNICGNGPKIFCIADFGCSTGPNTFFAVQNIIEAVRVKHPSSEFQVFFNDHPNNDFNTLFRRNLPSPREFFAAGVPGDFHTRLFPKASLHLGHRRKRDVTDRSVPEEVMDVNSPAWNEDSIYCTGYSEEVAKAYSTQFQKDMDNFLNARAQELVGGGLMALILPGLPDGLLYSQTHLGMCYDHLGSCLMDMAKLGLISQEKVMAFNLPVYHPTSKELEVLLERNSHFRVERIDYMRSNILATQSVQSITSFMRAIMEELIKQHFGEEILDSVFERFADKLSADYQHYVKQEMAVDTVPPKSWAMNGGDGPNSYAQNSFMQKSVVDSTKGMISEGIVEKLDFTNSNFVSSGSFVIADFGSSVGPNTFFAVANIIEAVEQTHHSQLPNAPPLDFQVFFNDVTDNDFNTLFKTLPSHPKYFAAGVPGTFYGRLFPKSFLHFAHSSTALHWLSKIPKEIVEPNSPSWNKGSIYCSGANKEVLIAYSNQFRRDMDSFLNARAEEIIGGGLMAITMPALPENVLMSQTITGSFYEFLGLCLDDMVNLGVISEEKADSFNLPVYFPSSKELQEIIKRNGAFSMERMGPLEKPIRKKLNAEATLLVFRAASEGVLKDHFGNEEIVEKVFENLAQKFSLASIFDGSRDETIVFRAGVKFSQQHQQTEANGEQDTVQPKSWAMNGGDGPNSYAQNSFLQKLAVDITKRMIGEGIAEKLDFTSSSFVSSGSFVIADFGSSVGPNTFFAAANIIEAVEQTHRSQLPNAPPLDFQVFFNDVTDNDFNTLFKTLPSNRKYFAAGVPGTFYGRLFPKSFLHFAHSSSALHWLSKIPKEIVDPNSPSWNKGSIYCSGTNKEVLLAYSNQFQRDMDSFLCARAQEIIGGGLMAIMIPALPEKVLMSQTSVGSFSEFLGLSLADMVKLGIIYEEKLDSFNLPVYFSSTKEMQGIIERNGCFSIERIGPVEKAPRRKVNAEAALLVFRATSEGVLKDHFGNEEIVEKVFQNLAQKFSLASIFEESRDQTVLLYALLKRNID</sequence>